<proteinExistence type="inferred from homology"/>
<organism evidence="7 8">
    <name type="scientific">Roseivirga seohaensis</name>
    <dbReference type="NCBI Taxonomy" id="1914963"/>
    <lineage>
        <taxon>Bacteria</taxon>
        <taxon>Pseudomonadati</taxon>
        <taxon>Bacteroidota</taxon>
        <taxon>Cytophagia</taxon>
        <taxon>Cytophagales</taxon>
        <taxon>Roseivirgaceae</taxon>
        <taxon>Roseivirga</taxon>
    </lineage>
</organism>
<dbReference type="InterPro" id="IPR003010">
    <property type="entry name" value="C-N_Hydrolase"/>
</dbReference>
<dbReference type="FunFam" id="3.60.110.10:FF:000004">
    <property type="entry name" value="Carbon-nitrogen hydrolase"/>
    <property type="match status" value="1"/>
</dbReference>
<dbReference type="EMBL" id="LRPB01000002">
    <property type="protein sequence ID" value="KYG85564.1"/>
    <property type="molecule type" value="Genomic_DNA"/>
</dbReference>
<dbReference type="STRING" id="1914963.AWW67_14405"/>
<dbReference type="Proteomes" id="UP000075663">
    <property type="component" value="Unassembled WGS sequence"/>
</dbReference>
<comment type="caution">
    <text evidence="7">The sequence shown here is derived from an EMBL/GenBank/DDBJ whole genome shotgun (WGS) entry which is preliminary data.</text>
</comment>
<evidence type="ECO:0000256" key="2">
    <source>
        <dbReference type="ARBA" id="ARBA00022801"/>
    </source>
</evidence>
<dbReference type="PANTHER" id="PTHR47799">
    <property type="entry name" value="OMEGA-AMIDASE YAFV"/>
    <property type="match status" value="1"/>
</dbReference>
<dbReference type="InterPro" id="IPR052737">
    <property type="entry name" value="Omega-amidase_YafV"/>
</dbReference>
<evidence type="ECO:0000256" key="1">
    <source>
        <dbReference type="ARBA" id="ARBA00010613"/>
    </source>
</evidence>
<evidence type="ECO:0000259" key="6">
    <source>
        <dbReference type="PROSITE" id="PS50263"/>
    </source>
</evidence>
<dbReference type="CDD" id="cd07575">
    <property type="entry name" value="Xc-1258_like"/>
    <property type="match status" value="1"/>
</dbReference>
<dbReference type="SUPFAM" id="SSF56317">
    <property type="entry name" value="Carbon-nitrogen hydrolase"/>
    <property type="match status" value="1"/>
</dbReference>
<gene>
    <name evidence="7" type="ORF">AWW67_14405</name>
</gene>
<protein>
    <recommendedName>
        <fullName evidence="5">Omega-amidase YafV</fullName>
        <ecNumber evidence="3">3.5.1.3</ecNumber>
    </recommendedName>
</protein>
<dbReference type="NCBIfam" id="NF007757">
    <property type="entry name" value="PRK10438.1"/>
    <property type="match status" value="1"/>
</dbReference>
<comment type="similarity">
    <text evidence="1">Belongs to the carbon-nitrogen hydrolase superfamily. NIT1/NIT2 family.</text>
</comment>
<dbReference type="Pfam" id="PF00795">
    <property type="entry name" value="CN_hydrolase"/>
    <property type="match status" value="1"/>
</dbReference>
<dbReference type="Gene3D" id="3.60.110.10">
    <property type="entry name" value="Carbon-nitrogen hydrolase"/>
    <property type="match status" value="1"/>
</dbReference>
<sequence length="265" mass="30719">MQDLRISLVQSDIHWHEIGANLAMYEEKIWSLKGKTDLVLLPEMFQTGFSIQNTELAEPMNFTTFKWMKQMASQIDAVIAGSFMVKEEGKVFNRLIWMQPNGEWQKYDKRHLFRMADEHDHFDFGTERLIVEWRGWKICPMVCYDLRFPVWSRNRNLEYDLLLYVANWPAVRVNAWDTLLKARAIENVSYTAGLNRVGTDGNGIEYNGHSGVYSPKGETLAFSDPEASEGEIITLALSREDLDNFRTKFPAHLDADDFEIKKPGL</sequence>
<comment type="catalytic activity">
    <reaction evidence="4">
        <text>a monoamide of a dicarboxylate + H2O = a dicarboxylate + NH4(+)</text>
        <dbReference type="Rhea" id="RHEA:11716"/>
        <dbReference type="ChEBI" id="CHEBI:15377"/>
        <dbReference type="ChEBI" id="CHEBI:28938"/>
        <dbReference type="ChEBI" id="CHEBI:28965"/>
        <dbReference type="ChEBI" id="CHEBI:77450"/>
        <dbReference type="EC" id="3.5.1.3"/>
    </reaction>
</comment>
<evidence type="ECO:0000256" key="4">
    <source>
        <dbReference type="ARBA" id="ARBA00052904"/>
    </source>
</evidence>
<evidence type="ECO:0000256" key="5">
    <source>
        <dbReference type="ARBA" id="ARBA00072139"/>
    </source>
</evidence>
<evidence type="ECO:0000256" key="3">
    <source>
        <dbReference type="ARBA" id="ARBA00039118"/>
    </source>
</evidence>
<accession>A0A150Y3R3</accession>
<evidence type="ECO:0000313" key="8">
    <source>
        <dbReference type="Proteomes" id="UP000075663"/>
    </source>
</evidence>
<dbReference type="EC" id="3.5.1.3" evidence="3"/>
<keyword evidence="2" id="KW-0378">Hydrolase</keyword>
<dbReference type="PANTHER" id="PTHR47799:SF1">
    <property type="entry name" value="OMEGA-AMIDASE YAFV"/>
    <property type="match status" value="1"/>
</dbReference>
<name>A0A150Y3R3_9BACT</name>
<dbReference type="GO" id="GO:0106008">
    <property type="term" value="F:2-oxoglutaramate amidase activity"/>
    <property type="evidence" value="ECO:0007669"/>
    <property type="project" value="TreeGrafter"/>
</dbReference>
<dbReference type="GO" id="GO:0050152">
    <property type="term" value="F:omega-amidase activity"/>
    <property type="evidence" value="ECO:0007669"/>
    <property type="project" value="UniProtKB-EC"/>
</dbReference>
<feature type="domain" description="CN hydrolase" evidence="6">
    <location>
        <begin position="4"/>
        <end position="239"/>
    </location>
</feature>
<dbReference type="RefSeq" id="WP_062299703.1">
    <property type="nucleotide sequence ID" value="NZ_LRPB01000002.1"/>
</dbReference>
<dbReference type="InterPro" id="IPR036526">
    <property type="entry name" value="C-N_Hydrolase_sf"/>
</dbReference>
<dbReference type="AlphaFoldDB" id="A0A150Y3R3"/>
<evidence type="ECO:0000313" key="7">
    <source>
        <dbReference type="EMBL" id="KYG85564.1"/>
    </source>
</evidence>
<reference evidence="7 8" key="1">
    <citation type="submission" date="2016-01" db="EMBL/GenBank/DDBJ databases">
        <title>Genome sequencing of Roseivirga seohaensis SW-152.</title>
        <authorList>
            <person name="Selvaratnam C."/>
            <person name="Thevarajoo S."/>
            <person name="Goh K.M."/>
            <person name="Ee R."/>
            <person name="Chan K.-G."/>
            <person name="Chong C.S."/>
        </authorList>
    </citation>
    <scope>NUCLEOTIDE SEQUENCE [LARGE SCALE GENOMIC DNA]</scope>
    <source>
        <strain evidence="7 8">SW-152</strain>
    </source>
</reference>
<dbReference type="PROSITE" id="PS50263">
    <property type="entry name" value="CN_HYDROLASE"/>
    <property type="match status" value="1"/>
</dbReference>